<evidence type="ECO:0000256" key="2">
    <source>
        <dbReference type="ARBA" id="ARBA00023015"/>
    </source>
</evidence>
<dbReference type="GO" id="GO:0006351">
    <property type="term" value="P:DNA-templated transcription"/>
    <property type="evidence" value="ECO:0007669"/>
    <property type="project" value="TreeGrafter"/>
</dbReference>
<evidence type="ECO:0000313" key="7">
    <source>
        <dbReference type="Proteomes" id="UP000192761"/>
    </source>
</evidence>
<evidence type="ECO:0000313" key="6">
    <source>
        <dbReference type="EMBL" id="SMC18149.1"/>
    </source>
</evidence>
<dbReference type="AlphaFoldDB" id="A0A1W1X2E0"/>
<dbReference type="InterPro" id="IPR000847">
    <property type="entry name" value="LysR_HTH_N"/>
</dbReference>
<reference evidence="6 7" key="1">
    <citation type="submission" date="2017-04" db="EMBL/GenBank/DDBJ databases">
        <authorList>
            <person name="Afonso C.L."/>
            <person name="Miller P.J."/>
            <person name="Scott M.A."/>
            <person name="Spackman E."/>
            <person name="Goraichik I."/>
            <person name="Dimitrov K.M."/>
            <person name="Suarez D.L."/>
            <person name="Swayne D.E."/>
        </authorList>
    </citation>
    <scope>NUCLEOTIDE SEQUENCE [LARGE SCALE GENOMIC DNA]</scope>
    <source>
        <strain evidence="6 7">DSM 23236</strain>
    </source>
</reference>
<name>A0A1W1X2E0_9NEIS</name>
<dbReference type="GO" id="GO:0043565">
    <property type="term" value="F:sequence-specific DNA binding"/>
    <property type="evidence" value="ECO:0007669"/>
    <property type="project" value="TreeGrafter"/>
</dbReference>
<evidence type="ECO:0000256" key="3">
    <source>
        <dbReference type="ARBA" id="ARBA00023125"/>
    </source>
</evidence>
<dbReference type="PRINTS" id="PR00039">
    <property type="entry name" value="HTHLYSR"/>
</dbReference>
<protein>
    <submittedName>
        <fullName evidence="6">LysR family transcriptional regulator, glycine cleavage system transcriptional activator</fullName>
    </submittedName>
</protein>
<evidence type="ECO:0000256" key="4">
    <source>
        <dbReference type="ARBA" id="ARBA00023163"/>
    </source>
</evidence>
<keyword evidence="2" id="KW-0805">Transcription regulation</keyword>
<dbReference type="STRING" id="1121001.SAMN02745857_00491"/>
<dbReference type="Pfam" id="PF03466">
    <property type="entry name" value="LysR_substrate"/>
    <property type="match status" value="1"/>
</dbReference>
<dbReference type="PANTHER" id="PTHR30537">
    <property type="entry name" value="HTH-TYPE TRANSCRIPTIONAL REGULATOR"/>
    <property type="match status" value="1"/>
</dbReference>
<proteinExistence type="inferred from homology"/>
<gene>
    <name evidence="6" type="ORF">SAMN02745857_00491</name>
</gene>
<sequence length="297" mass="32948">MKSPGRLPSLPALRAFEAAARLGNMAQAAAELFVTPGAISHQIKALEAQLGYPLFARDGRGVKLTVEGTRLAGVLNGALLSVAGEIEAIRRERERPRIVVTCLPSFAAKWLTPRLRDFIERHPDIELWLHSSKTREDLVAQGIDLAIRVGHGNYPGLYTQHFVEDEFLVVASPTLTGGLPQQPADLQGRVLLRSDNEPWRRWFDAAGLADWPEPTQGVVFNDSALLVQAATEGQGIALARRLLVEEEIASGKLLQLFPLTVPLDMPYWLVTTTPPPYRPALQLFIDWLWQQMRDSAR</sequence>
<dbReference type="InterPro" id="IPR036390">
    <property type="entry name" value="WH_DNA-bd_sf"/>
</dbReference>
<dbReference type="EMBL" id="FWXD01000002">
    <property type="protein sequence ID" value="SMC18149.1"/>
    <property type="molecule type" value="Genomic_DNA"/>
</dbReference>
<dbReference type="RefSeq" id="WP_084088956.1">
    <property type="nucleotide sequence ID" value="NZ_FWXD01000002.1"/>
</dbReference>
<dbReference type="InterPro" id="IPR058163">
    <property type="entry name" value="LysR-type_TF_proteobact-type"/>
</dbReference>
<dbReference type="PROSITE" id="PS50931">
    <property type="entry name" value="HTH_LYSR"/>
    <property type="match status" value="1"/>
</dbReference>
<accession>A0A1W1X2E0</accession>
<dbReference type="Gene3D" id="3.40.190.10">
    <property type="entry name" value="Periplasmic binding protein-like II"/>
    <property type="match status" value="2"/>
</dbReference>
<organism evidence="6 7">
    <name type="scientific">Andreprevotia lacus DSM 23236</name>
    <dbReference type="NCBI Taxonomy" id="1121001"/>
    <lineage>
        <taxon>Bacteria</taxon>
        <taxon>Pseudomonadati</taxon>
        <taxon>Pseudomonadota</taxon>
        <taxon>Betaproteobacteria</taxon>
        <taxon>Neisseriales</taxon>
        <taxon>Chitinibacteraceae</taxon>
        <taxon>Andreprevotia</taxon>
    </lineage>
</organism>
<evidence type="ECO:0000256" key="1">
    <source>
        <dbReference type="ARBA" id="ARBA00009437"/>
    </source>
</evidence>
<dbReference type="PANTHER" id="PTHR30537:SF79">
    <property type="entry name" value="TRANSCRIPTIONAL REGULATOR-RELATED"/>
    <property type="match status" value="1"/>
</dbReference>
<dbReference type="SUPFAM" id="SSF53850">
    <property type="entry name" value="Periplasmic binding protein-like II"/>
    <property type="match status" value="1"/>
</dbReference>
<dbReference type="InterPro" id="IPR036388">
    <property type="entry name" value="WH-like_DNA-bd_sf"/>
</dbReference>
<dbReference type="SUPFAM" id="SSF46785">
    <property type="entry name" value="Winged helix' DNA-binding domain"/>
    <property type="match status" value="1"/>
</dbReference>
<dbReference type="Gene3D" id="1.10.10.10">
    <property type="entry name" value="Winged helix-like DNA-binding domain superfamily/Winged helix DNA-binding domain"/>
    <property type="match status" value="1"/>
</dbReference>
<keyword evidence="4" id="KW-0804">Transcription</keyword>
<evidence type="ECO:0000259" key="5">
    <source>
        <dbReference type="PROSITE" id="PS50931"/>
    </source>
</evidence>
<dbReference type="Pfam" id="PF00126">
    <property type="entry name" value="HTH_1"/>
    <property type="match status" value="1"/>
</dbReference>
<dbReference type="OrthoDB" id="9124618at2"/>
<feature type="domain" description="HTH lysR-type" evidence="5">
    <location>
        <begin position="8"/>
        <end position="65"/>
    </location>
</feature>
<keyword evidence="3" id="KW-0238">DNA-binding</keyword>
<dbReference type="Proteomes" id="UP000192761">
    <property type="component" value="Unassembled WGS sequence"/>
</dbReference>
<comment type="similarity">
    <text evidence="1">Belongs to the LysR transcriptional regulatory family.</text>
</comment>
<dbReference type="InterPro" id="IPR005119">
    <property type="entry name" value="LysR_subst-bd"/>
</dbReference>
<dbReference type="NCBIfam" id="NF008352">
    <property type="entry name" value="PRK11139.1"/>
    <property type="match status" value="1"/>
</dbReference>
<keyword evidence="7" id="KW-1185">Reference proteome</keyword>
<dbReference type="CDD" id="cd08432">
    <property type="entry name" value="PBP2_GcdR_TrpI_HvrB_AmpR_like"/>
    <property type="match status" value="1"/>
</dbReference>
<dbReference type="GO" id="GO:0003700">
    <property type="term" value="F:DNA-binding transcription factor activity"/>
    <property type="evidence" value="ECO:0007669"/>
    <property type="project" value="InterPro"/>
</dbReference>